<dbReference type="PANTHER" id="PTHR11487:SF0">
    <property type="entry name" value="S-ACYL FATTY ACID SYNTHASE THIOESTERASE, MEDIUM CHAIN"/>
    <property type="match status" value="1"/>
</dbReference>
<dbReference type="EMBL" id="BMQJ01000001">
    <property type="protein sequence ID" value="GGP76619.1"/>
    <property type="molecule type" value="Genomic_DNA"/>
</dbReference>
<comment type="caution">
    <text evidence="4">The sequence shown here is derived from an EMBL/GenBank/DDBJ whole genome shotgun (WGS) entry which is preliminary data.</text>
</comment>
<dbReference type="SUPFAM" id="SSF53474">
    <property type="entry name" value="alpha/beta-Hydrolases"/>
    <property type="match status" value="1"/>
</dbReference>
<organism evidence="4 5">
    <name type="scientific">Streptosporangium pseudovulgare</name>
    <dbReference type="NCBI Taxonomy" id="35765"/>
    <lineage>
        <taxon>Bacteria</taxon>
        <taxon>Bacillati</taxon>
        <taxon>Actinomycetota</taxon>
        <taxon>Actinomycetes</taxon>
        <taxon>Streptosporangiales</taxon>
        <taxon>Streptosporangiaceae</taxon>
        <taxon>Streptosporangium</taxon>
    </lineage>
</organism>
<dbReference type="Proteomes" id="UP000611554">
    <property type="component" value="Unassembled WGS sequence"/>
</dbReference>
<accession>A0ABQ2QD45</accession>
<evidence type="ECO:0000313" key="5">
    <source>
        <dbReference type="Proteomes" id="UP000611554"/>
    </source>
</evidence>
<protein>
    <submittedName>
        <fullName evidence="4">Thioesterase</fullName>
    </submittedName>
</protein>
<dbReference type="PANTHER" id="PTHR11487">
    <property type="entry name" value="THIOESTERASE"/>
    <property type="match status" value="1"/>
</dbReference>
<dbReference type="InterPro" id="IPR001031">
    <property type="entry name" value="Thioesterase"/>
</dbReference>
<evidence type="ECO:0000259" key="3">
    <source>
        <dbReference type="Pfam" id="PF00975"/>
    </source>
</evidence>
<feature type="region of interest" description="Disordered" evidence="2">
    <location>
        <begin position="110"/>
        <end position="150"/>
    </location>
</feature>
<feature type="domain" description="Thioesterase" evidence="3">
    <location>
        <begin position="18"/>
        <end position="285"/>
    </location>
</feature>
<feature type="compositionally biased region" description="Pro residues" evidence="2">
    <location>
        <begin position="110"/>
        <end position="128"/>
    </location>
</feature>
<reference evidence="5" key="1">
    <citation type="journal article" date="2019" name="Int. J. Syst. Evol. Microbiol.">
        <title>The Global Catalogue of Microorganisms (GCM) 10K type strain sequencing project: providing services to taxonomists for standard genome sequencing and annotation.</title>
        <authorList>
            <consortium name="The Broad Institute Genomics Platform"/>
            <consortium name="The Broad Institute Genome Sequencing Center for Infectious Disease"/>
            <person name="Wu L."/>
            <person name="Ma J."/>
        </authorList>
    </citation>
    <scope>NUCLEOTIDE SEQUENCE [LARGE SCALE GENOMIC DNA]</scope>
    <source>
        <strain evidence="5">JCM 3115</strain>
    </source>
</reference>
<proteinExistence type="inferred from homology"/>
<gene>
    <name evidence="4" type="ORF">GCM10010140_00520</name>
</gene>
<sequence length="296" mass="31220">MTAPWFVPVGERPGGRVRLYAFPNAGGGPASLTGPAAAFPPEVEVWSVNLPGRQARLAEPPRDDLDGLVEDLARDLLATARPPYALFGYCSGALLAYLVCRRLTELSAPGGPPPTPELSAPGGPPPAPGRSASGPSPGAGSRAGFAPGPAAERPPLPERLLVGSFAAPDVALLLRRLPSLPSWLFWEQLIELGGVPAEVAEREALRPILEPALRADFGMLAGYRHVPAPPLPVPITVLYGGRDRSVSRGGLLGWRRQSVHRPSLRELDASHWLAEEAPDRLAAAITEEIGCVWATA</sequence>
<keyword evidence="5" id="KW-1185">Reference proteome</keyword>
<name>A0ABQ2QD45_9ACTN</name>
<evidence type="ECO:0000256" key="1">
    <source>
        <dbReference type="ARBA" id="ARBA00007169"/>
    </source>
</evidence>
<dbReference type="InterPro" id="IPR029058">
    <property type="entry name" value="AB_hydrolase_fold"/>
</dbReference>
<feature type="compositionally biased region" description="Low complexity" evidence="2">
    <location>
        <begin position="129"/>
        <end position="150"/>
    </location>
</feature>
<comment type="similarity">
    <text evidence="1">Belongs to the thioesterase family.</text>
</comment>
<dbReference type="RefSeq" id="WP_189244409.1">
    <property type="nucleotide sequence ID" value="NZ_BMQJ01000001.1"/>
</dbReference>
<dbReference type="Gene3D" id="3.40.50.1820">
    <property type="entry name" value="alpha/beta hydrolase"/>
    <property type="match status" value="1"/>
</dbReference>
<evidence type="ECO:0000256" key="2">
    <source>
        <dbReference type="SAM" id="MobiDB-lite"/>
    </source>
</evidence>
<dbReference type="InterPro" id="IPR012223">
    <property type="entry name" value="TEII"/>
</dbReference>
<dbReference type="Pfam" id="PF00975">
    <property type="entry name" value="Thioesterase"/>
    <property type="match status" value="1"/>
</dbReference>
<evidence type="ECO:0000313" key="4">
    <source>
        <dbReference type="EMBL" id="GGP76619.1"/>
    </source>
</evidence>